<dbReference type="Gene3D" id="3.30.200.20">
    <property type="entry name" value="Phosphorylase Kinase, domain 1"/>
    <property type="match status" value="1"/>
</dbReference>
<organism evidence="10 11">
    <name type="scientific">Paspalum notatum var. saurae</name>
    <dbReference type="NCBI Taxonomy" id="547442"/>
    <lineage>
        <taxon>Eukaryota</taxon>
        <taxon>Viridiplantae</taxon>
        <taxon>Streptophyta</taxon>
        <taxon>Embryophyta</taxon>
        <taxon>Tracheophyta</taxon>
        <taxon>Spermatophyta</taxon>
        <taxon>Magnoliopsida</taxon>
        <taxon>Liliopsida</taxon>
        <taxon>Poales</taxon>
        <taxon>Poaceae</taxon>
        <taxon>PACMAD clade</taxon>
        <taxon>Panicoideae</taxon>
        <taxon>Andropogonodae</taxon>
        <taxon>Paspaleae</taxon>
        <taxon>Paspalinae</taxon>
        <taxon>Paspalum</taxon>
    </lineage>
</organism>
<feature type="compositionally biased region" description="Polar residues" evidence="7">
    <location>
        <begin position="774"/>
        <end position="788"/>
    </location>
</feature>
<keyword evidence="8" id="KW-0812">Transmembrane</keyword>
<dbReference type="InterPro" id="IPR050528">
    <property type="entry name" value="L-type_Lectin-RKs"/>
</dbReference>
<dbReference type="InterPro" id="IPR011009">
    <property type="entry name" value="Kinase-like_dom_sf"/>
</dbReference>
<dbReference type="PROSITE" id="PS00108">
    <property type="entry name" value="PROTEIN_KINASE_ST"/>
    <property type="match status" value="1"/>
</dbReference>
<evidence type="ECO:0000259" key="9">
    <source>
        <dbReference type="PROSITE" id="PS50011"/>
    </source>
</evidence>
<dbReference type="FunFam" id="1.10.510.10:FF:000444">
    <property type="entry name" value="probable L-type lectin-domain containing receptor kinase S.5"/>
    <property type="match status" value="1"/>
</dbReference>
<dbReference type="Gene3D" id="2.60.120.200">
    <property type="match status" value="1"/>
</dbReference>
<evidence type="ECO:0000256" key="6">
    <source>
        <dbReference type="PROSITE-ProRule" id="PRU10141"/>
    </source>
</evidence>
<dbReference type="PROSITE" id="PS00107">
    <property type="entry name" value="PROTEIN_KINASE_ATP"/>
    <property type="match status" value="1"/>
</dbReference>
<dbReference type="PANTHER" id="PTHR27007">
    <property type="match status" value="1"/>
</dbReference>
<evidence type="ECO:0000256" key="1">
    <source>
        <dbReference type="ARBA" id="ARBA00022527"/>
    </source>
</evidence>
<dbReference type="InterPro" id="IPR000719">
    <property type="entry name" value="Prot_kinase_dom"/>
</dbReference>
<feature type="transmembrane region" description="Helical" evidence="8">
    <location>
        <begin position="18"/>
        <end position="37"/>
    </location>
</feature>
<dbReference type="Gene3D" id="1.10.510.10">
    <property type="entry name" value="Transferase(Phosphotransferase) domain 1"/>
    <property type="match status" value="1"/>
</dbReference>
<dbReference type="PROSITE" id="PS50011">
    <property type="entry name" value="PROTEIN_KINASE_DOM"/>
    <property type="match status" value="1"/>
</dbReference>
<feature type="domain" description="Protein kinase" evidence="9">
    <location>
        <begin position="404"/>
        <end position="727"/>
    </location>
</feature>
<name>A0AAQ3PNK9_PASNO</name>
<evidence type="ECO:0000256" key="8">
    <source>
        <dbReference type="SAM" id="Phobius"/>
    </source>
</evidence>
<dbReference type="InterPro" id="IPR001245">
    <property type="entry name" value="Ser-Thr/Tyr_kinase_cat_dom"/>
</dbReference>
<evidence type="ECO:0000256" key="4">
    <source>
        <dbReference type="ARBA" id="ARBA00022777"/>
    </source>
</evidence>
<evidence type="ECO:0000313" key="11">
    <source>
        <dbReference type="Proteomes" id="UP001341281"/>
    </source>
</evidence>
<dbReference type="SMART" id="SM00220">
    <property type="entry name" value="S_TKc"/>
    <property type="match status" value="1"/>
</dbReference>
<keyword evidence="2" id="KW-0808">Transferase</keyword>
<dbReference type="EMBL" id="CP144745">
    <property type="protein sequence ID" value="WVZ49699.1"/>
    <property type="molecule type" value="Genomic_DNA"/>
</dbReference>
<proteinExistence type="predicted"/>
<evidence type="ECO:0000256" key="5">
    <source>
        <dbReference type="ARBA" id="ARBA00022840"/>
    </source>
</evidence>
<dbReference type="SUPFAM" id="SSF56112">
    <property type="entry name" value="Protein kinase-like (PK-like)"/>
    <property type="match status" value="1"/>
</dbReference>
<dbReference type="AlphaFoldDB" id="A0AAQ3PNK9"/>
<feature type="binding site" evidence="6">
    <location>
        <position position="443"/>
    </location>
    <ligand>
        <name>ATP</name>
        <dbReference type="ChEBI" id="CHEBI:30616"/>
    </ligand>
</feature>
<dbReference type="GO" id="GO:0005524">
    <property type="term" value="F:ATP binding"/>
    <property type="evidence" value="ECO:0007669"/>
    <property type="project" value="UniProtKB-UniRule"/>
</dbReference>
<reference evidence="10 11" key="1">
    <citation type="submission" date="2024-02" db="EMBL/GenBank/DDBJ databases">
        <title>High-quality chromosome-scale genome assembly of Pensacola bahiagrass (Paspalum notatum Flugge var. saurae).</title>
        <authorList>
            <person name="Vega J.M."/>
            <person name="Podio M."/>
            <person name="Orjuela J."/>
            <person name="Siena L.A."/>
            <person name="Pessino S.C."/>
            <person name="Combes M.C."/>
            <person name="Mariac C."/>
            <person name="Albertini E."/>
            <person name="Pupilli F."/>
            <person name="Ortiz J.P.A."/>
            <person name="Leblanc O."/>
        </authorList>
    </citation>
    <scope>NUCLEOTIDE SEQUENCE [LARGE SCALE GENOMIC DNA]</scope>
    <source>
        <strain evidence="10">R1</strain>
        <tissue evidence="10">Leaf</tissue>
    </source>
</reference>
<gene>
    <name evidence="10" type="ORF">U9M48_001033</name>
</gene>
<keyword evidence="11" id="KW-1185">Reference proteome</keyword>
<evidence type="ECO:0000313" key="10">
    <source>
        <dbReference type="EMBL" id="WVZ49699.1"/>
    </source>
</evidence>
<keyword evidence="1" id="KW-0723">Serine/threonine-protein kinase</keyword>
<evidence type="ECO:0000256" key="3">
    <source>
        <dbReference type="ARBA" id="ARBA00022741"/>
    </source>
</evidence>
<evidence type="ECO:0000256" key="2">
    <source>
        <dbReference type="ARBA" id="ARBA00022679"/>
    </source>
</evidence>
<feature type="transmembrane region" description="Helical" evidence="8">
    <location>
        <begin position="341"/>
        <end position="364"/>
    </location>
</feature>
<keyword evidence="3 6" id="KW-0547">Nucleotide-binding</keyword>
<keyword evidence="8" id="KW-0472">Membrane</keyword>
<dbReference type="Pfam" id="PF07714">
    <property type="entry name" value="PK_Tyr_Ser-Thr"/>
    <property type="match status" value="1"/>
</dbReference>
<accession>A0AAQ3PNK9</accession>
<dbReference type="InterPro" id="IPR017441">
    <property type="entry name" value="Protein_kinase_ATP_BS"/>
</dbReference>
<dbReference type="InterPro" id="IPR008271">
    <property type="entry name" value="Ser/Thr_kinase_AS"/>
</dbReference>
<evidence type="ECO:0000256" key="7">
    <source>
        <dbReference type="SAM" id="MobiDB-lite"/>
    </source>
</evidence>
<keyword evidence="5 6" id="KW-0067">ATP-binding</keyword>
<dbReference type="Proteomes" id="UP001341281">
    <property type="component" value="Chromosome 01"/>
</dbReference>
<dbReference type="GO" id="GO:0004672">
    <property type="term" value="F:protein kinase activity"/>
    <property type="evidence" value="ECO:0007669"/>
    <property type="project" value="InterPro"/>
</dbReference>
<protein>
    <recommendedName>
        <fullName evidence="9">Protein kinase domain-containing protein</fullName>
    </recommendedName>
</protein>
<sequence>MALHSQLHHKPPPSPLPAAVPCPSTAVVQLLLCFLLLSCSSHPMIKPCTCSAVEPPDPYHNLTVRGAFDQLPGYLFLTNMTTCTTTWQRVAGLASYIKAANQRRPAALDLSQKCWFFVRQNIVLHQQISYGGGADGLQEASFSVSFTMTTYHQPNTVASSSSSSVVFAMEPLYFPMDAWGLFTPPNWQVIGPSSSTPTNSSTTGSDGSRLSAAIGTAQDKGELLYVGDIVWVQIGIEPPPPAPAGNSSSSSPVRATTSKYSVWIDYNHVGHRLSVYVDAGGEGKPKPANAIASKTLNITAQYALLGLLSSMGQLLQVHTWNSTVDALPAGLQSPPLQERAVVLYSVLGSVAAVAVTTALVFLYLNSKYRRWKKEQDELTKIMQGIPGVPTHVGFADIKKATRNFHETMKLGKGGFGAVYRCTLPAGAGASRTRQTTMDVAVKKFMREVDDRRCSDFLAEVSIINRLRHKNIVPLVGWSYNKGEPLLIYEYMTNGSLDQHIFQKSSAKQEEEEGVSDLRQWRTRYGIARDIATGLHYVHHEHEPMVLHRDIKASNIMLDSDFHARLGDFGIACAVAIDRSSVTGIAGTWGYIAPDYAMSYKATRQTDIYAFGVLILEVVTGKKNGDMALTTPDDDDHHDHITDWIWRLHGKGMLLEAVDASVLAACCDGQQQLLGDDDGVADEARRMLLLGLACTNPNPLDRPTMAEVLQVINKVRPPPEVPTEKPSFVWPPQDWRARNSVYSTAGMSSDWDRSSTSTAVDLEQPSLDVAGGQGSVRSRLTSGSRALQS</sequence>
<feature type="region of interest" description="Disordered" evidence="7">
    <location>
        <begin position="744"/>
        <end position="788"/>
    </location>
</feature>
<keyword evidence="8" id="KW-1133">Transmembrane helix</keyword>
<keyword evidence="4" id="KW-0418">Kinase</keyword>